<keyword evidence="2" id="KW-0238">DNA-binding</keyword>
<dbReference type="Pfam" id="PF13411">
    <property type="entry name" value="MerR_1"/>
    <property type="match status" value="1"/>
</dbReference>
<dbReference type="SUPFAM" id="SSF46955">
    <property type="entry name" value="Putative DNA-binding domain"/>
    <property type="match status" value="1"/>
</dbReference>
<gene>
    <name evidence="6" type="ORF">SAMN04487884_1173</name>
</gene>
<feature type="transmembrane region" description="Helical" evidence="4">
    <location>
        <begin position="174"/>
        <end position="196"/>
    </location>
</feature>
<dbReference type="CDD" id="cd00592">
    <property type="entry name" value="HTH_MerR-like"/>
    <property type="match status" value="1"/>
</dbReference>
<accession>A0A1H9U2C1</accession>
<dbReference type="PANTHER" id="PTHR30204:SF94">
    <property type="entry name" value="HEAVY METAL-DEPENDENT TRANSCRIPTIONAL REGULATOR HI_0293-RELATED"/>
    <property type="match status" value="1"/>
</dbReference>
<protein>
    <submittedName>
        <fullName evidence="6">MerR HTH family regulatory protein</fullName>
    </submittedName>
</protein>
<reference evidence="6 7" key="1">
    <citation type="submission" date="2016-10" db="EMBL/GenBank/DDBJ databases">
        <authorList>
            <person name="de Groot N.N."/>
        </authorList>
    </citation>
    <scope>NUCLEOTIDE SEQUENCE [LARGE SCALE GENOMIC DNA]</scope>
    <source>
        <strain evidence="6 7">AR40</strain>
    </source>
</reference>
<dbReference type="EMBL" id="FOGJ01000017">
    <property type="protein sequence ID" value="SES03586.1"/>
    <property type="molecule type" value="Genomic_DNA"/>
</dbReference>
<feature type="transmembrane region" description="Helical" evidence="4">
    <location>
        <begin position="146"/>
        <end position="168"/>
    </location>
</feature>
<evidence type="ECO:0000256" key="4">
    <source>
        <dbReference type="SAM" id="Phobius"/>
    </source>
</evidence>
<dbReference type="InterPro" id="IPR009061">
    <property type="entry name" value="DNA-bd_dom_put_sf"/>
</dbReference>
<evidence type="ECO:0000256" key="3">
    <source>
        <dbReference type="ARBA" id="ARBA00023163"/>
    </source>
</evidence>
<proteinExistence type="predicted"/>
<dbReference type="SMART" id="SM00422">
    <property type="entry name" value="HTH_MERR"/>
    <property type="match status" value="1"/>
</dbReference>
<dbReference type="PANTHER" id="PTHR30204">
    <property type="entry name" value="REDOX-CYCLING DRUG-SENSING TRANSCRIPTIONAL ACTIVATOR SOXR"/>
    <property type="match status" value="1"/>
</dbReference>
<organism evidence="6 7">
    <name type="scientific">Butyrivibrio fibrisolvens</name>
    <dbReference type="NCBI Taxonomy" id="831"/>
    <lineage>
        <taxon>Bacteria</taxon>
        <taxon>Bacillati</taxon>
        <taxon>Bacillota</taxon>
        <taxon>Clostridia</taxon>
        <taxon>Lachnospirales</taxon>
        <taxon>Lachnospiraceae</taxon>
        <taxon>Butyrivibrio</taxon>
    </lineage>
</organism>
<dbReference type="Proteomes" id="UP000182584">
    <property type="component" value="Unassembled WGS sequence"/>
</dbReference>
<dbReference type="GO" id="GO:0003700">
    <property type="term" value="F:DNA-binding transcription factor activity"/>
    <property type="evidence" value="ECO:0007669"/>
    <property type="project" value="InterPro"/>
</dbReference>
<keyword evidence="3" id="KW-0804">Transcription</keyword>
<keyword evidence="1" id="KW-0805">Transcription regulation</keyword>
<dbReference type="AlphaFoldDB" id="A0A1H9U2C1"/>
<evidence type="ECO:0000259" key="5">
    <source>
        <dbReference type="PROSITE" id="PS50937"/>
    </source>
</evidence>
<dbReference type="eggNOG" id="COG0789">
    <property type="taxonomic scope" value="Bacteria"/>
</dbReference>
<dbReference type="Gene3D" id="1.10.1660.10">
    <property type="match status" value="1"/>
</dbReference>
<keyword evidence="4" id="KW-1133">Transmembrane helix</keyword>
<evidence type="ECO:0000256" key="2">
    <source>
        <dbReference type="ARBA" id="ARBA00023125"/>
    </source>
</evidence>
<name>A0A1H9U2C1_BUTFI</name>
<evidence type="ECO:0000256" key="1">
    <source>
        <dbReference type="ARBA" id="ARBA00023015"/>
    </source>
</evidence>
<sequence length="214" mass="24636">MKINQVEELVGITKKNIRFYEEQGLISPERNKDNGYRDYSLKDVDILNKIKLLRKLEVPIEEIRKLEAGEVSMTDCLDRHISYYTHRQTELDTMKQMCKEIMEAQDTFDDLKADSYLEDMTKLEKGGVRFMDVNKTDIKKTKRGPIIAACVSITFFIAMIIIISWASITDPETPFGFIAIIILLFVAMIVGTIVALKQRLNEIDGGEIDEARKY</sequence>
<dbReference type="RefSeq" id="WP_074756844.1">
    <property type="nucleotide sequence ID" value="NZ_FOGJ01000017.1"/>
</dbReference>
<keyword evidence="4" id="KW-0812">Transmembrane</keyword>
<evidence type="ECO:0000313" key="6">
    <source>
        <dbReference type="EMBL" id="SES03586.1"/>
    </source>
</evidence>
<dbReference type="InterPro" id="IPR047057">
    <property type="entry name" value="MerR_fam"/>
</dbReference>
<dbReference type="GO" id="GO:0003677">
    <property type="term" value="F:DNA binding"/>
    <property type="evidence" value="ECO:0007669"/>
    <property type="project" value="UniProtKB-KW"/>
</dbReference>
<feature type="domain" description="HTH merR-type" evidence="5">
    <location>
        <begin position="1"/>
        <end position="69"/>
    </location>
</feature>
<dbReference type="InterPro" id="IPR000551">
    <property type="entry name" value="MerR-type_HTH_dom"/>
</dbReference>
<keyword evidence="4" id="KW-0472">Membrane</keyword>
<dbReference type="PROSITE" id="PS50937">
    <property type="entry name" value="HTH_MERR_2"/>
    <property type="match status" value="1"/>
</dbReference>
<dbReference type="OrthoDB" id="122388at2"/>
<evidence type="ECO:0000313" key="7">
    <source>
        <dbReference type="Proteomes" id="UP000182584"/>
    </source>
</evidence>